<dbReference type="EnsemblMetazoa" id="XM_008209870">
    <property type="protein sequence ID" value="XP_008208092"/>
    <property type="gene ID" value="LOC100678712"/>
</dbReference>
<feature type="repeat" description="ANK" evidence="3">
    <location>
        <begin position="231"/>
        <end position="268"/>
    </location>
</feature>
<evidence type="ECO:0000313" key="5">
    <source>
        <dbReference type="Proteomes" id="UP000002358"/>
    </source>
</evidence>
<keyword evidence="2 3" id="KW-0040">ANK repeat</keyword>
<evidence type="ECO:0000256" key="3">
    <source>
        <dbReference type="PROSITE-ProRule" id="PRU00023"/>
    </source>
</evidence>
<dbReference type="InterPro" id="IPR036770">
    <property type="entry name" value="Ankyrin_rpt-contain_sf"/>
</dbReference>
<dbReference type="SMART" id="SM00248">
    <property type="entry name" value="ANK"/>
    <property type="match status" value="9"/>
</dbReference>
<dbReference type="EnsemblMetazoa" id="XM_003426759">
    <property type="protein sequence ID" value="XP_003426807"/>
    <property type="gene ID" value="LOC100678712"/>
</dbReference>
<dbReference type="Proteomes" id="UP000002358">
    <property type="component" value="Chromosome 2"/>
</dbReference>
<reference evidence="4" key="1">
    <citation type="submission" date="2021-01" db="UniProtKB">
        <authorList>
            <consortium name="EnsemblMetazoa"/>
        </authorList>
    </citation>
    <scope>IDENTIFICATION</scope>
</reference>
<dbReference type="PROSITE" id="PS50088">
    <property type="entry name" value="ANK_REPEAT"/>
    <property type="match status" value="4"/>
</dbReference>
<dbReference type="InterPro" id="IPR002110">
    <property type="entry name" value="Ankyrin_rpt"/>
</dbReference>
<sequence>MTTGNRNLKLLDYISKSGDCAIDRCLAAVIGGSIDETDQNGDTVLISAIRYQNFQIAEQLIKYGAEVNVKNNCCRTALLYAVTNTSDLDTVKFVPKLSVPETVETYYWVESLNFAFEARDNEVIQKLRKSPNYDSDRLSLVKMLLSAGAEVNHRDINGCSPIQCAVYTGDVELLKTLIDAGADIESQNCLGVTALHDAILCRNKEMVDLLLTHGLHACGRSWAYLDLKTVKGNTPLHWAALFNRYYSHADIIKELLEHHPVDLDIRNARGQTPFHFIIMNGGINLVIDFIMHKSNLEMEDRDGMNACHYANHNEDKADVINAVWDIENIHTIVKYQKQSALHLASRFLKPVYIRYFIDRGADVNATDSSGATPLFLCLYTYSLSQIESKSMDEYRQTISLLLECGSDINMKIRHRGADEKTIFQMAIEGRDVDAIRSIFEHVAAIEAKTNKPVFDANNLAVLKKNPLNKDHYGKCRAELEAMKNHKINNTLCTYFAILTEPVKVLARYVRNKTVVEEFRKSDYAFAYPIYKSRLREKIEAAVIKEQMIETACTILSTTLQFGNPSDLFYEIITYKYFSDADLKFLIHNASDE</sequence>
<dbReference type="SUPFAM" id="SSF48403">
    <property type="entry name" value="Ankyrin repeat"/>
    <property type="match status" value="1"/>
</dbReference>
<dbReference type="InterPro" id="IPR051165">
    <property type="entry name" value="Multifunctional_ANK_Repeat"/>
</dbReference>
<organism evidence="4 5">
    <name type="scientific">Nasonia vitripennis</name>
    <name type="common">Parasitic wasp</name>
    <dbReference type="NCBI Taxonomy" id="7425"/>
    <lineage>
        <taxon>Eukaryota</taxon>
        <taxon>Metazoa</taxon>
        <taxon>Ecdysozoa</taxon>
        <taxon>Arthropoda</taxon>
        <taxon>Hexapoda</taxon>
        <taxon>Insecta</taxon>
        <taxon>Pterygota</taxon>
        <taxon>Neoptera</taxon>
        <taxon>Endopterygota</taxon>
        <taxon>Hymenoptera</taxon>
        <taxon>Apocrita</taxon>
        <taxon>Proctotrupomorpha</taxon>
        <taxon>Chalcidoidea</taxon>
        <taxon>Pteromalidae</taxon>
        <taxon>Pteromalinae</taxon>
        <taxon>Nasonia</taxon>
    </lineage>
</organism>
<dbReference type="PROSITE" id="PS50297">
    <property type="entry name" value="ANK_REP_REGION"/>
    <property type="match status" value="3"/>
</dbReference>
<dbReference type="InParanoid" id="A0A7M7HAF2"/>
<dbReference type="PANTHER" id="PTHR24123">
    <property type="entry name" value="ANKYRIN REPEAT-CONTAINING"/>
    <property type="match status" value="1"/>
</dbReference>
<keyword evidence="1" id="KW-0677">Repeat</keyword>
<dbReference type="AlphaFoldDB" id="A0A7M7HAF2"/>
<dbReference type="Gene3D" id="1.25.40.20">
    <property type="entry name" value="Ankyrin repeat-containing domain"/>
    <property type="match status" value="4"/>
</dbReference>
<dbReference type="OrthoDB" id="6593077at2759"/>
<feature type="repeat" description="ANK" evidence="3">
    <location>
        <begin position="157"/>
        <end position="189"/>
    </location>
</feature>
<evidence type="ECO:0000256" key="2">
    <source>
        <dbReference type="ARBA" id="ARBA00023043"/>
    </source>
</evidence>
<evidence type="ECO:0000313" key="4">
    <source>
        <dbReference type="EnsemblMetazoa" id="XP_008208092"/>
    </source>
</evidence>
<name>A0A7M7HAF2_NASVI</name>
<feature type="repeat" description="ANK" evidence="3">
    <location>
        <begin position="336"/>
        <end position="368"/>
    </location>
</feature>
<protein>
    <recommendedName>
        <fullName evidence="6">Ankyrin repeat protein</fullName>
    </recommendedName>
</protein>
<keyword evidence="5" id="KW-1185">Reference proteome</keyword>
<proteinExistence type="predicted"/>
<evidence type="ECO:0008006" key="6">
    <source>
        <dbReference type="Google" id="ProtNLM"/>
    </source>
</evidence>
<dbReference type="Pfam" id="PF12796">
    <property type="entry name" value="Ank_2"/>
    <property type="match status" value="3"/>
</dbReference>
<dbReference type="PANTHER" id="PTHR24123:SF33">
    <property type="entry name" value="PROTEIN HOS4"/>
    <property type="match status" value="1"/>
</dbReference>
<dbReference type="RefSeq" id="XP_003426807.1">
    <property type="nucleotide sequence ID" value="XM_003426759.4"/>
</dbReference>
<accession>A0A7M7HAF2</accession>
<evidence type="ECO:0000256" key="1">
    <source>
        <dbReference type="ARBA" id="ARBA00022737"/>
    </source>
</evidence>
<dbReference type="KEGG" id="nvi:100678712"/>
<dbReference type="GeneID" id="100678712"/>
<dbReference type="RefSeq" id="XP_008208092.1">
    <property type="nucleotide sequence ID" value="XM_008209870.3"/>
</dbReference>
<feature type="repeat" description="ANK" evidence="3">
    <location>
        <begin position="40"/>
        <end position="72"/>
    </location>
</feature>
<dbReference type="SMR" id="A0A7M7HAF2"/>